<evidence type="ECO:0000256" key="1">
    <source>
        <dbReference type="SAM" id="MobiDB-lite"/>
    </source>
</evidence>
<protein>
    <submittedName>
        <fullName evidence="2">Uncharacterized protein</fullName>
    </submittedName>
</protein>
<keyword evidence="3" id="KW-1185">Reference proteome</keyword>
<gene>
    <name evidence="2" type="ORF">FGF66_12090</name>
</gene>
<dbReference type="AlphaFoldDB" id="A0A5C4RYC8"/>
<dbReference type="OrthoDB" id="3645759at2"/>
<reference evidence="2 3" key="1">
    <citation type="submission" date="2019-05" db="EMBL/GenBank/DDBJ databases">
        <title>Draft Whole-Genome sequence of the green sulfur bacterium Chlorobaculum thiosulfatiphilum DSM 249.</title>
        <authorList>
            <person name="Meyer T.E."/>
            <person name="Kyndt J.A."/>
        </authorList>
    </citation>
    <scope>NUCLEOTIDE SEQUENCE [LARGE SCALE GENOMIC DNA]</scope>
    <source>
        <strain evidence="2 3">DSM 249</strain>
    </source>
</reference>
<name>A0A5C4RYC8_CHLTI</name>
<accession>A0A5C4RYC8</accession>
<evidence type="ECO:0000313" key="3">
    <source>
        <dbReference type="Proteomes" id="UP000308271"/>
    </source>
</evidence>
<dbReference type="EMBL" id="VDCH01000043">
    <property type="protein sequence ID" value="TNJ36283.1"/>
    <property type="molecule type" value="Genomic_DNA"/>
</dbReference>
<dbReference type="RefSeq" id="WP_139457885.1">
    <property type="nucleotide sequence ID" value="NZ_VDCH01000043.1"/>
</dbReference>
<comment type="caution">
    <text evidence="2">The sequence shown here is derived from an EMBL/GenBank/DDBJ whole genome shotgun (WGS) entry which is preliminary data.</text>
</comment>
<feature type="region of interest" description="Disordered" evidence="1">
    <location>
        <begin position="1"/>
        <end position="23"/>
    </location>
</feature>
<proteinExistence type="predicted"/>
<evidence type="ECO:0000313" key="2">
    <source>
        <dbReference type="EMBL" id="TNJ36283.1"/>
    </source>
</evidence>
<feature type="non-terminal residue" evidence="2">
    <location>
        <position position="904"/>
    </location>
</feature>
<organism evidence="2 3">
    <name type="scientific">Chlorobaculum thiosulfatiphilum</name>
    <name type="common">Chlorobium limicola f.sp. thiosulfatophilum</name>
    <dbReference type="NCBI Taxonomy" id="115852"/>
    <lineage>
        <taxon>Bacteria</taxon>
        <taxon>Pseudomonadati</taxon>
        <taxon>Chlorobiota</taxon>
        <taxon>Chlorobiia</taxon>
        <taxon>Chlorobiales</taxon>
        <taxon>Chlorobiaceae</taxon>
        <taxon>Chlorobaculum</taxon>
    </lineage>
</organism>
<dbReference type="Proteomes" id="UP000308271">
    <property type="component" value="Unassembled WGS sequence"/>
</dbReference>
<sequence>MLFPPRFDPSALQGPRAKQHPNRPDAFQQLVGDALREEFRFRVAVSPTKGRDGAIDAFIDDKTGISALANLPAPQIIECKDHDDTCDDLQKNINQGWDRVASKLKEQAETGWTGDFEPWRRVKSYVYCISSNIGKQASRDKLEEKIVRFFFDELSDSTRPPLLEEILVLDWSDLQDSFNRFPRIADNWIGLQLPKIQSHAEYCESLTLFRRYLLEDNFPFVVPEQENVNACPANILARLEQLAGKGGVLLNGIGGVGKTRTSLEVAQLADENNWRVLHLLPGYPGVTVDDLSEVLFSGNEKTLLVFDYLDQMPKLDLGSVRHRILPDAAKRGMKLALLANLRPSSLRTRNTERESLFTEQILLETSVHQKARITEIALERIAPLAVTKLGREKVHELCGQRPIIAMFIAEELQRRALNDTLEKAGLTDIRNENLSGWLRKRLIEDKLVVIDNGDSFLPAQPDPLLIAAAAMLAAAPLSRENMEETGSKAFLAAGGDAPQKAALVLDQLLTLGWIEQRGIEHTAAHDVVADEVLSEVLWDRSGQLRETVLGYCLTAALGRARTLGRYATALNRLQGSEKTETKAEATLHEKAGIWLGKHCPELGQMLATTEAGESAYALGNIISTPGWATVCISEWGQIVTPWLNNHSLHPEARHLLYRGLKELPEGTAQELINTALNWLPNNLNSDTASYVLAPLLNRKEITEQNTERAIELAVNWIDTFPLDTGTDFVIARLLERNDLGTHSSRAIDFAINWIEKFPLVSETGFILGPLLARDDLGDRSSRAIDFALSWIDKFPLVPETGFVLNPLLARDDLGDRSSRAIDFALSWIDKFPLVPETGFVLPPLLARDDLGTHSSRAIDFAINWIEKFPLVSETGFILGPLLARDDLGDRSSRAIDFALSWIDK</sequence>